<feature type="region of interest" description="Disordered" evidence="1">
    <location>
        <begin position="1"/>
        <end position="29"/>
    </location>
</feature>
<dbReference type="InterPro" id="IPR057670">
    <property type="entry name" value="SH3_retrovirus"/>
</dbReference>
<reference evidence="4" key="1">
    <citation type="submission" date="2018-05" db="EMBL/GenBank/DDBJ databases">
        <title>Draft genome of Mucuna pruriens seed.</title>
        <authorList>
            <person name="Nnadi N.E."/>
            <person name="Vos R."/>
            <person name="Hasami M.H."/>
            <person name="Devisetty U.K."/>
            <person name="Aguiy J.C."/>
        </authorList>
    </citation>
    <scope>NUCLEOTIDE SEQUENCE [LARGE SCALE GENOMIC DNA]</scope>
    <source>
        <strain evidence="4">JCA_2017</strain>
    </source>
</reference>
<organism evidence="4 5">
    <name type="scientific">Mucuna pruriens</name>
    <name type="common">Velvet bean</name>
    <name type="synonym">Dolichos pruriens</name>
    <dbReference type="NCBI Taxonomy" id="157652"/>
    <lineage>
        <taxon>Eukaryota</taxon>
        <taxon>Viridiplantae</taxon>
        <taxon>Streptophyta</taxon>
        <taxon>Embryophyta</taxon>
        <taxon>Tracheophyta</taxon>
        <taxon>Spermatophyta</taxon>
        <taxon>Magnoliopsida</taxon>
        <taxon>eudicotyledons</taxon>
        <taxon>Gunneridae</taxon>
        <taxon>Pentapetalae</taxon>
        <taxon>rosids</taxon>
        <taxon>fabids</taxon>
        <taxon>Fabales</taxon>
        <taxon>Fabaceae</taxon>
        <taxon>Papilionoideae</taxon>
        <taxon>50 kb inversion clade</taxon>
        <taxon>NPAAA clade</taxon>
        <taxon>indigoferoid/millettioid clade</taxon>
        <taxon>Phaseoleae</taxon>
        <taxon>Mucuna</taxon>
    </lineage>
</organism>
<dbReference type="EMBL" id="QJKJ01011904">
    <property type="protein sequence ID" value="RDX69941.1"/>
    <property type="molecule type" value="Genomic_DNA"/>
</dbReference>
<evidence type="ECO:0000259" key="2">
    <source>
        <dbReference type="Pfam" id="PF07727"/>
    </source>
</evidence>
<feature type="domain" description="Reverse transcriptase Ty1/copia-type" evidence="2">
    <location>
        <begin position="298"/>
        <end position="369"/>
    </location>
</feature>
<evidence type="ECO:0000313" key="5">
    <source>
        <dbReference type="Proteomes" id="UP000257109"/>
    </source>
</evidence>
<comment type="caution">
    <text evidence="4">The sequence shown here is derived from an EMBL/GenBank/DDBJ whole genome shotgun (WGS) entry which is preliminary data.</text>
</comment>
<protein>
    <submittedName>
        <fullName evidence="4">Copia protein</fullName>
    </submittedName>
</protein>
<accession>A0A371EVA6</accession>
<dbReference type="Pfam" id="PF25597">
    <property type="entry name" value="SH3_retrovirus"/>
    <property type="match status" value="1"/>
</dbReference>
<feature type="compositionally biased region" description="Basic and acidic residues" evidence="1">
    <location>
        <begin position="1"/>
        <end position="19"/>
    </location>
</feature>
<evidence type="ECO:0000256" key="1">
    <source>
        <dbReference type="SAM" id="MobiDB-lite"/>
    </source>
</evidence>
<sequence length="369" mass="43517">MEKENNILKKENENLKEEQTNDLSKVNTSKVTQLQKELLKYNRSPHEKFGLGFGKEKEIKEKPNIHYSTYKKCGHRSYDYRESRKGPSKPSRNNPKGPKKFWICLTVRRKPLSWYLDNRCSRHMTSEESMFQDLHPKKERVHKPTFLISTPSDDNLDKFDLNDQSKCNMSCIHTTYYLQIRINIRPILKKTPYELWKGTQPSKFDPKSDKGILIRYSTTSKAYKVNNSRTLKVEEFIHLTEPFTELNIKELQTTSKELLLDYEQKIDKWMDTHYAEELDQFQKNDILDGYSREELDENGKGVYNKARLVAQGYSQQEGIDITETFSLVARLEAIHILLSFATHHNMRLHQINVKRTFLNGIINEEAFVK</sequence>
<keyword evidence="5" id="KW-1185">Reference proteome</keyword>
<gene>
    <name evidence="4" type="primary">GIP</name>
    <name evidence="4" type="ORF">CR513_50879</name>
</gene>
<evidence type="ECO:0000259" key="3">
    <source>
        <dbReference type="Pfam" id="PF25597"/>
    </source>
</evidence>
<name>A0A371EVA6_MUCPR</name>
<dbReference type="STRING" id="157652.A0A371EVA6"/>
<dbReference type="Proteomes" id="UP000257109">
    <property type="component" value="Unassembled WGS sequence"/>
</dbReference>
<proteinExistence type="predicted"/>
<dbReference type="Pfam" id="PF07727">
    <property type="entry name" value="RVT_2"/>
    <property type="match status" value="1"/>
</dbReference>
<dbReference type="AlphaFoldDB" id="A0A371EVA6"/>
<feature type="non-terminal residue" evidence="4">
    <location>
        <position position="1"/>
    </location>
</feature>
<evidence type="ECO:0000313" key="4">
    <source>
        <dbReference type="EMBL" id="RDX69941.1"/>
    </source>
</evidence>
<feature type="domain" description="Retroviral polymerase SH3-like" evidence="3">
    <location>
        <begin position="200"/>
        <end position="235"/>
    </location>
</feature>
<dbReference type="InterPro" id="IPR013103">
    <property type="entry name" value="RVT_2"/>
</dbReference>